<dbReference type="OrthoDB" id="331341at2759"/>
<feature type="compositionally biased region" description="Acidic residues" evidence="1">
    <location>
        <begin position="34"/>
        <end position="58"/>
    </location>
</feature>
<dbReference type="CDD" id="cd00072">
    <property type="entry name" value="GYF"/>
    <property type="match status" value="1"/>
</dbReference>
<dbReference type="SUPFAM" id="SSF55277">
    <property type="entry name" value="GYF domain"/>
    <property type="match status" value="1"/>
</dbReference>
<comment type="caution">
    <text evidence="3">The sequence shown here is derived from an EMBL/GenBank/DDBJ whole genome shotgun (WGS) entry which is preliminary data.</text>
</comment>
<feature type="compositionally biased region" description="Basic and acidic residues" evidence="1">
    <location>
        <begin position="20"/>
        <end position="33"/>
    </location>
</feature>
<dbReference type="PANTHER" id="PTHR13138">
    <property type="entry name" value="PROTEIN LIN1"/>
    <property type="match status" value="1"/>
</dbReference>
<proteinExistence type="predicted"/>
<reference evidence="3 4" key="1">
    <citation type="journal article" date="2017" name="Nat. Ecol. Evol.">
        <title>Scallop genome provides insights into evolution of bilaterian karyotype and development.</title>
        <authorList>
            <person name="Wang S."/>
            <person name="Zhang J."/>
            <person name="Jiao W."/>
            <person name="Li J."/>
            <person name="Xun X."/>
            <person name="Sun Y."/>
            <person name="Guo X."/>
            <person name="Huan P."/>
            <person name="Dong B."/>
            <person name="Zhang L."/>
            <person name="Hu X."/>
            <person name="Sun X."/>
            <person name="Wang J."/>
            <person name="Zhao C."/>
            <person name="Wang Y."/>
            <person name="Wang D."/>
            <person name="Huang X."/>
            <person name="Wang R."/>
            <person name="Lv J."/>
            <person name="Li Y."/>
            <person name="Zhang Z."/>
            <person name="Liu B."/>
            <person name="Lu W."/>
            <person name="Hui Y."/>
            <person name="Liang J."/>
            <person name="Zhou Z."/>
            <person name="Hou R."/>
            <person name="Li X."/>
            <person name="Liu Y."/>
            <person name="Li H."/>
            <person name="Ning X."/>
            <person name="Lin Y."/>
            <person name="Zhao L."/>
            <person name="Xing Q."/>
            <person name="Dou J."/>
            <person name="Li Y."/>
            <person name="Mao J."/>
            <person name="Guo H."/>
            <person name="Dou H."/>
            <person name="Li T."/>
            <person name="Mu C."/>
            <person name="Jiang W."/>
            <person name="Fu Q."/>
            <person name="Fu X."/>
            <person name="Miao Y."/>
            <person name="Liu J."/>
            <person name="Yu Q."/>
            <person name="Li R."/>
            <person name="Liao H."/>
            <person name="Li X."/>
            <person name="Kong Y."/>
            <person name="Jiang Z."/>
            <person name="Chourrout D."/>
            <person name="Li R."/>
            <person name="Bao Z."/>
        </authorList>
    </citation>
    <scope>NUCLEOTIDE SEQUENCE [LARGE SCALE GENOMIC DNA]</scope>
    <source>
        <strain evidence="3 4">PY_sf001</strain>
    </source>
</reference>
<sequence length="373" mass="42667">MASKRKVDFAEGDNLIVKGGDESRRFKGKHSLDSDEEDEDTEKYDVMPEDEIEGQEDSTIERDGEIQITPFNMKDELEEGHFDKEGTYIYDKKNEIRDTWMDNIDWVRVKEIPKSKTDSDDDSEEEQINEESILKEMLNYVKPGETITKAIRRLGVKGGKFQTASQRWKAKKLKLEVNDENSAKDKENMLKLTGLADQLMSAGNMEVYEMTYEKISYELKKFEDTKPKPVSIPEGMDDDDALDMFAESLDKEVAENDPEKNHTKSEKNASPKNSESTNDENSGMASPGPAGKPPAVKPPATDPAGKPPATDPTEVMWEYKWEEVEDAEMHGPFTSTQMLQWTEEDYFPDGVLIRKVNTDKFYNSKRIDFELYT</sequence>
<feature type="compositionally biased region" description="Polar residues" evidence="1">
    <location>
        <begin position="270"/>
        <end position="284"/>
    </location>
</feature>
<dbReference type="InterPro" id="IPR039905">
    <property type="entry name" value="CD2BP2/Lin1"/>
</dbReference>
<feature type="domain" description="GYF" evidence="2">
    <location>
        <begin position="314"/>
        <end position="370"/>
    </location>
</feature>
<evidence type="ECO:0000256" key="1">
    <source>
        <dbReference type="SAM" id="MobiDB-lite"/>
    </source>
</evidence>
<keyword evidence="4" id="KW-1185">Reference proteome</keyword>
<dbReference type="GO" id="GO:0005682">
    <property type="term" value="C:U5 snRNP"/>
    <property type="evidence" value="ECO:0007669"/>
    <property type="project" value="InterPro"/>
</dbReference>
<dbReference type="EMBL" id="NEDP02004517">
    <property type="protein sequence ID" value="OWF45363.1"/>
    <property type="molecule type" value="Genomic_DNA"/>
</dbReference>
<dbReference type="PROSITE" id="PS50829">
    <property type="entry name" value="GYF"/>
    <property type="match status" value="1"/>
</dbReference>
<dbReference type="PANTHER" id="PTHR13138:SF3">
    <property type="entry name" value="CD2 ANTIGEN CYTOPLASMIC TAIL-BINDING PROTEIN 2"/>
    <property type="match status" value="1"/>
</dbReference>
<evidence type="ECO:0000259" key="2">
    <source>
        <dbReference type="PROSITE" id="PS50829"/>
    </source>
</evidence>
<protein>
    <submittedName>
        <fullName evidence="3">CD2 antigen cytoplasmic tail-binding protein 2</fullName>
    </submittedName>
</protein>
<dbReference type="InterPro" id="IPR003169">
    <property type="entry name" value="GYF"/>
</dbReference>
<evidence type="ECO:0000313" key="4">
    <source>
        <dbReference type="Proteomes" id="UP000242188"/>
    </source>
</evidence>
<dbReference type="SMART" id="SM00444">
    <property type="entry name" value="GYF"/>
    <property type="match status" value="1"/>
</dbReference>
<dbReference type="STRING" id="6573.A0A210Q9E3"/>
<feature type="region of interest" description="Disordered" evidence="1">
    <location>
        <begin position="20"/>
        <end position="58"/>
    </location>
</feature>
<dbReference type="InterPro" id="IPR035445">
    <property type="entry name" value="GYF-like_dom_sf"/>
</dbReference>
<evidence type="ECO:0000313" key="3">
    <source>
        <dbReference type="EMBL" id="OWF45363.1"/>
    </source>
</evidence>
<organism evidence="3 4">
    <name type="scientific">Mizuhopecten yessoensis</name>
    <name type="common">Japanese scallop</name>
    <name type="synonym">Patinopecten yessoensis</name>
    <dbReference type="NCBI Taxonomy" id="6573"/>
    <lineage>
        <taxon>Eukaryota</taxon>
        <taxon>Metazoa</taxon>
        <taxon>Spiralia</taxon>
        <taxon>Lophotrochozoa</taxon>
        <taxon>Mollusca</taxon>
        <taxon>Bivalvia</taxon>
        <taxon>Autobranchia</taxon>
        <taxon>Pteriomorphia</taxon>
        <taxon>Pectinida</taxon>
        <taxon>Pectinoidea</taxon>
        <taxon>Pectinidae</taxon>
        <taxon>Mizuhopecten</taxon>
    </lineage>
</organism>
<gene>
    <name evidence="3" type="ORF">KP79_PYT16859</name>
</gene>
<dbReference type="Pfam" id="PF02213">
    <property type="entry name" value="GYF"/>
    <property type="match status" value="1"/>
</dbReference>
<dbReference type="FunFam" id="3.30.1490.40:FF:000005">
    <property type="entry name" value="CD2 antigen cytoplasmic tail-binding protein 2"/>
    <property type="match status" value="1"/>
</dbReference>
<dbReference type="Proteomes" id="UP000242188">
    <property type="component" value="Unassembled WGS sequence"/>
</dbReference>
<feature type="compositionally biased region" description="Pro residues" evidence="1">
    <location>
        <begin position="290"/>
        <end position="310"/>
    </location>
</feature>
<feature type="region of interest" description="Disordered" evidence="1">
    <location>
        <begin position="252"/>
        <end position="317"/>
    </location>
</feature>
<feature type="compositionally biased region" description="Basic and acidic residues" evidence="1">
    <location>
        <begin position="252"/>
        <end position="269"/>
    </location>
</feature>
<accession>A0A210Q9E3</accession>
<name>A0A210Q9E3_MIZYE</name>
<dbReference type="Gene3D" id="3.30.1490.40">
    <property type="match status" value="1"/>
</dbReference>
<dbReference type="AlphaFoldDB" id="A0A210Q9E3"/>